<dbReference type="VEuPathDB" id="FungiDB:CC1G_10860"/>
<feature type="signal peptide" evidence="1">
    <location>
        <begin position="1"/>
        <end position="27"/>
    </location>
</feature>
<evidence type="ECO:0000256" key="1">
    <source>
        <dbReference type="SAM" id="SignalP"/>
    </source>
</evidence>
<dbReference type="Proteomes" id="UP000001861">
    <property type="component" value="Unassembled WGS sequence"/>
</dbReference>
<dbReference type="OMA" id="NMESAVW"/>
<organism evidence="2 3">
    <name type="scientific">Coprinopsis cinerea (strain Okayama-7 / 130 / ATCC MYA-4618 / FGSC 9003)</name>
    <name type="common">Inky cap fungus</name>
    <name type="synonym">Hormographiella aspergillata</name>
    <dbReference type="NCBI Taxonomy" id="240176"/>
    <lineage>
        <taxon>Eukaryota</taxon>
        <taxon>Fungi</taxon>
        <taxon>Dikarya</taxon>
        <taxon>Basidiomycota</taxon>
        <taxon>Agaricomycotina</taxon>
        <taxon>Agaricomycetes</taxon>
        <taxon>Agaricomycetidae</taxon>
        <taxon>Agaricales</taxon>
        <taxon>Agaricineae</taxon>
        <taxon>Psathyrellaceae</taxon>
        <taxon>Coprinopsis</taxon>
    </lineage>
</organism>
<keyword evidence="1" id="KW-0732">Signal</keyword>
<dbReference type="GeneID" id="6011058"/>
<sequence>MVSFRTAFVSRLLVAALLAFLLGVVDARFHRRAEGGAADLQGLTNAERLARGYPPEKPKRLFHPSNTLVARGAKPSGQPPRNEKRCIKVIKKGKRNGFEVIGYISHSMEAGIYQIKNKKRDCLAVRVPNTDGPFDISIEGANGHMKYLGLAGGSNDSLQASYLVKTAQTPAGSTPKKVGNSANDSQLRFSESAVWSTTGNKLKSVWKRHNGQVAEIRTFIKSSNDDFIYFVHKVDEFTKSQRDEYEVWLELVDSN</sequence>
<evidence type="ECO:0008006" key="4">
    <source>
        <dbReference type="Google" id="ProtNLM"/>
    </source>
</evidence>
<evidence type="ECO:0000313" key="2">
    <source>
        <dbReference type="EMBL" id="EAU87266.1"/>
    </source>
</evidence>
<gene>
    <name evidence="2" type="ORF">CC1G_10860</name>
</gene>
<name>A8NKT8_COPC7</name>
<reference evidence="2 3" key="1">
    <citation type="journal article" date="2010" name="Proc. Natl. Acad. Sci. U.S.A.">
        <title>Insights into evolution of multicellular fungi from the assembled chromosomes of the mushroom Coprinopsis cinerea (Coprinus cinereus).</title>
        <authorList>
            <person name="Stajich J.E."/>
            <person name="Wilke S.K."/>
            <person name="Ahren D."/>
            <person name="Au C.H."/>
            <person name="Birren B.W."/>
            <person name="Borodovsky M."/>
            <person name="Burns C."/>
            <person name="Canback B."/>
            <person name="Casselton L.A."/>
            <person name="Cheng C.K."/>
            <person name="Deng J."/>
            <person name="Dietrich F.S."/>
            <person name="Fargo D.C."/>
            <person name="Farman M.L."/>
            <person name="Gathman A.C."/>
            <person name="Goldberg J."/>
            <person name="Guigo R."/>
            <person name="Hoegger P.J."/>
            <person name="Hooker J.B."/>
            <person name="Huggins A."/>
            <person name="James T.Y."/>
            <person name="Kamada T."/>
            <person name="Kilaru S."/>
            <person name="Kodira C."/>
            <person name="Kues U."/>
            <person name="Kupfer D."/>
            <person name="Kwan H.S."/>
            <person name="Lomsadze A."/>
            <person name="Li W."/>
            <person name="Lilly W.W."/>
            <person name="Ma L.J."/>
            <person name="Mackey A.J."/>
            <person name="Manning G."/>
            <person name="Martin F."/>
            <person name="Muraguchi H."/>
            <person name="Natvig D.O."/>
            <person name="Palmerini H."/>
            <person name="Ramesh M.A."/>
            <person name="Rehmeyer C.J."/>
            <person name="Roe B.A."/>
            <person name="Shenoy N."/>
            <person name="Stanke M."/>
            <person name="Ter-Hovhannisyan V."/>
            <person name="Tunlid A."/>
            <person name="Velagapudi R."/>
            <person name="Vision T.J."/>
            <person name="Zeng Q."/>
            <person name="Zolan M.E."/>
            <person name="Pukkila P.J."/>
        </authorList>
    </citation>
    <scope>NUCLEOTIDE SEQUENCE [LARGE SCALE GENOMIC DNA]</scope>
    <source>
        <strain evidence="3">Okayama-7 / 130 / ATCC MYA-4618 / FGSC 9003</strain>
    </source>
</reference>
<proteinExistence type="predicted"/>
<protein>
    <recommendedName>
        <fullName evidence="4">Secreted protein</fullName>
    </recommendedName>
</protein>
<dbReference type="EMBL" id="AACS02000010">
    <property type="protein sequence ID" value="EAU87266.1"/>
    <property type="molecule type" value="Genomic_DNA"/>
</dbReference>
<keyword evidence="3" id="KW-1185">Reference proteome</keyword>
<comment type="caution">
    <text evidence="2">The sequence shown here is derived from an EMBL/GenBank/DDBJ whole genome shotgun (WGS) entry which is preliminary data.</text>
</comment>
<dbReference type="KEGG" id="cci:CC1G_10860"/>
<dbReference type="AlphaFoldDB" id="A8NKT8"/>
<accession>A8NKT8</accession>
<feature type="chain" id="PRO_5002727257" description="Secreted protein" evidence="1">
    <location>
        <begin position="28"/>
        <end position="255"/>
    </location>
</feature>
<dbReference type="RefSeq" id="XP_001834542.1">
    <property type="nucleotide sequence ID" value="XM_001834490.1"/>
</dbReference>
<dbReference type="InParanoid" id="A8NKT8"/>
<dbReference type="OrthoDB" id="3167181at2759"/>
<evidence type="ECO:0000313" key="3">
    <source>
        <dbReference type="Proteomes" id="UP000001861"/>
    </source>
</evidence>